<dbReference type="NCBIfam" id="NF000658">
    <property type="entry name" value="PRK00029.1"/>
    <property type="match status" value="1"/>
</dbReference>
<keyword evidence="8" id="KW-0464">Manganese</keyword>
<keyword evidence="10" id="KW-1185">Reference proteome</keyword>
<comment type="cofactor">
    <cofactor evidence="8">
        <name>Mg(2+)</name>
        <dbReference type="ChEBI" id="CHEBI:18420"/>
    </cofactor>
    <cofactor evidence="8">
        <name>Mn(2+)</name>
        <dbReference type="ChEBI" id="CHEBI:29035"/>
    </cofactor>
</comment>
<feature type="binding site" evidence="8">
    <location>
        <position position="98"/>
    </location>
    <ligand>
        <name>ATP</name>
        <dbReference type="ChEBI" id="CHEBI:30616"/>
    </ligand>
</feature>
<dbReference type="STRING" id="299255.SAMN02745129_3615"/>
<keyword evidence="7 8" id="KW-0460">Magnesium</keyword>
<gene>
    <name evidence="8" type="primary">ydiU</name>
    <name evidence="8" type="synonym">selO</name>
    <name evidence="9" type="ORF">SAMN02745129_3615</name>
</gene>
<organism evidence="9 10">
    <name type="scientific">Ferrimonas marina</name>
    <dbReference type="NCBI Taxonomy" id="299255"/>
    <lineage>
        <taxon>Bacteria</taxon>
        <taxon>Pseudomonadati</taxon>
        <taxon>Pseudomonadota</taxon>
        <taxon>Gammaproteobacteria</taxon>
        <taxon>Alteromonadales</taxon>
        <taxon>Ferrimonadaceae</taxon>
        <taxon>Ferrimonas</taxon>
    </lineage>
</organism>
<evidence type="ECO:0000313" key="10">
    <source>
        <dbReference type="Proteomes" id="UP000184268"/>
    </source>
</evidence>
<evidence type="ECO:0000256" key="8">
    <source>
        <dbReference type="HAMAP-Rule" id="MF_00692"/>
    </source>
</evidence>
<evidence type="ECO:0000256" key="6">
    <source>
        <dbReference type="ARBA" id="ARBA00022840"/>
    </source>
</evidence>
<dbReference type="EC" id="2.7.7.-" evidence="8"/>
<keyword evidence="2 8" id="KW-0808">Transferase</keyword>
<comment type="function">
    <text evidence="8">Nucleotidyltransferase involved in the post-translational modification of proteins. It can catalyze the addition of adenosine monophosphate (AMP) or uridine monophosphate (UMP) to a protein, resulting in modifications known as AMPylation and UMPylation.</text>
</comment>
<comment type="catalytic activity">
    <reaction evidence="8">
        <text>L-threonyl-[protein] + ATP = 3-O-(5'-adenylyl)-L-threonyl-[protein] + diphosphate</text>
        <dbReference type="Rhea" id="RHEA:54292"/>
        <dbReference type="Rhea" id="RHEA-COMP:11060"/>
        <dbReference type="Rhea" id="RHEA-COMP:13847"/>
        <dbReference type="ChEBI" id="CHEBI:30013"/>
        <dbReference type="ChEBI" id="CHEBI:30616"/>
        <dbReference type="ChEBI" id="CHEBI:33019"/>
        <dbReference type="ChEBI" id="CHEBI:138113"/>
        <dbReference type="EC" id="2.7.7.108"/>
    </reaction>
</comment>
<feature type="binding site" evidence="8">
    <location>
        <position position="256"/>
    </location>
    <ligand>
        <name>Mg(2+)</name>
        <dbReference type="ChEBI" id="CHEBI:18420"/>
    </ligand>
</feature>
<feature type="binding site" evidence="8">
    <location>
        <position position="128"/>
    </location>
    <ligand>
        <name>ATP</name>
        <dbReference type="ChEBI" id="CHEBI:30616"/>
    </ligand>
</feature>
<name>A0A1M5XQT5_9GAMM</name>
<comment type="catalytic activity">
    <reaction evidence="8">
        <text>L-seryl-[protein] + UTP = O-(5'-uridylyl)-L-seryl-[protein] + diphosphate</text>
        <dbReference type="Rhea" id="RHEA:64604"/>
        <dbReference type="Rhea" id="RHEA-COMP:9863"/>
        <dbReference type="Rhea" id="RHEA-COMP:16635"/>
        <dbReference type="ChEBI" id="CHEBI:29999"/>
        <dbReference type="ChEBI" id="CHEBI:33019"/>
        <dbReference type="ChEBI" id="CHEBI:46398"/>
        <dbReference type="ChEBI" id="CHEBI:156051"/>
    </reaction>
</comment>
<comment type="catalytic activity">
    <reaction evidence="8">
        <text>L-tyrosyl-[protein] + UTP = O-(5'-uridylyl)-L-tyrosyl-[protein] + diphosphate</text>
        <dbReference type="Rhea" id="RHEA:83887"/>
        <dbReference type="Rhea" id="RHEA-COMP:10136"/>
        <dbReference type="Rhea" id="RHEA-COMP:20238"/>
        <dbReference type="ChEBI" id="CHEBI:33019"/>
        <dbReference type="ChEBI" id="CHEBI:46398"/>
        <dbReference type="ChEBI" id="CHEBI:46858"/>
        <dbReference type="ChEBI" id="CHEBI:90602"/>
    </reaction>
</comment>
<sequence>MDGNVTGINSEAAVTLPLAQGWQAGIGARLPWLGSEVAAQPLANPRWLGWSDDLAETLSLNRSLDLLALFAGQQSLPWPGFAQVYSGHQFGGYTPRLGDGRGLHLGQRGEYELFAKGSGPTPYSRGGDGRAVLRSAVREFLISEALHHLGVATTRALAVIGSDTPVWREEQETGAITVRVSCSHLRFGHFEYFFYTRQQDQLEALIRDSIDTLFPQLAAEPEPILAWLVDVVQRTAETVADWQAFGFCHGVLNTDNMSILGETFDFGPFAFLNQFDSGHICNHSDHTGRYAFDQQPGIGLWNLNKLALTLTPFLSETQLRDALAEYEPALVARYLARMGARLGLEDPTEEDLALITELLNLMGRSGVDYHLTLRQLGQCDPSGQDTPLHRQFQGQSDFDAWWLRYQQRLGGGTVASDWGQQRNRANPAILLRTHLAQQAIAAAEQGNNRPLMRLHRALTRPYDPRPQDHPFIEEAPSWSRSLTLSCSS</sequence>
<feature type="binding site" evidence="8">
    <location>
        <position position="116"/>
    </location>
    <ligand>
        <name>ATP</name>
        <dbReference type="ChEBI" id="CHEBI:30616"/>
    </ligand>
</feature>
<comment type="similarity">
    <text evidence="1 8">Belongs to the SELO family.</text>
</comment>
<protein>
    <recommendedName>
        <fullName evidence="8">Protein nucleotidyltransferase YdiU</fullName>
        <ecNumber evidence="8">2.7.7.-</ecNumber>
    </recommendedName>
    <alternativeName>
        <fullName evidence="8">Protein adenylyltransferase YdiU</fullName>
        <ecNumber evidence="8">2.7.7.108</ecNumber>
    </alternativeName>
    <alternativeName>
        <fullName evidence="8">Protein uridylyltransferase YdiU</fullName>
        <ecNumber evidence="8">2.7.7.-</ecNumber>
    </alternativeName>
</protein>
<proteinExistence type="inferred from homology"/>
<dbReference type="EMBL" id="FQXG01000006">
    <property type="protein sequence ID" value="SHI02119.1"/>
    <property type="molecule type" value="Genomic_DNA"/>
</dbReference>
<comment type="catalytic activity">
    <reaction evidence="8">
        <text>L-histidyl-[protein] + UTP = N(tele)-(5'-uridylyl)-L-histidyl-[protein] + diphosphate</text>
        <dbReference type="Rhea" id="RHEA:83891"/>
        <dbReference type="Rhea" id="RHEA-COMP:9745"/>
        <dbReference type="Rhea" id="RHEA-COMP:20239"/>
        <dbReference type="ChEBI" id="CHEBI:29979"/>
        <dbReference type="ChEBI" id="CHEBI:33019"/>
        <dbReference type="ChEBI" id="CHEBI:46398"/>
        <dbReference type="ChEBI" id="CHEBI:233474"/>
    </reaction>
</comment>
<dbReference type="AlphaFoldDB" id="A0A1M5XQT5"/>
<accession>A0A1M5XQT5</accession>
<feature type="binding site" evidence="8">
    <location>
        <position position="265"/>
    </location>
    <ligand>
        <name>Mg(2+)</name>
        <dbReference type="ChEBI" id="CHEBI:18420"/>
    </ligand>
</feature>
<feature type="binding site" evidence="8">
    <location>
        <position position="101"/>
    </location>
    <ligand>
        <name>ATP</name>
        <dbReference type="ChEBI" id="CHEBI:30616"/>
    </ligand>
</feature>
<feature type="binding site" evidence="8">
    <location>
        <position position="186"/>
    </location>
    <ligand>
        <name>ATP</name>
        <dbReference type="ChEBI" id="CHEBI:30616"/>
    </ligand>
</feature>
<feature type="binding site" evidence="8">
    <location>
        <position position="129"/>
    </location>
    <ligand>
        <name>ATP</name>
        <dbReference type="ChEBI" id="CHEBI:30616"/>
    </ligand>
</feature>
<comment type="catalytic activity">
    <reaction evidence="8">
        <text>L-seryl-[protein] + ATP = 3-O-(5'-adenylyl)-L-seryl-[protein] + diphosphate</text>
        <dbReference type="Rhea" id="RHEA:58120"/>
        <dbReference type="Rhea" id="RHEA-COMP:9863"/>
        <dbReference type="Rhea" id="RHEA-COMP:15073"/>
        <dbReference type="ChEBI" id="CHEBI:29999"/>
        <dbReference type="ChEBI" id="CHEBI:30616"/>
        <dbReference type="ChEBI" id="CHEBI:33019"/>
        <dbReference type="ChEBI" id="CHEBI:142516"/>
        <dbReference type="EC" id="2.7.7.108"/>
    </reaction>
</comment>
<feature type="binding site" evidence="8">
    <location>
        <position position="265"/>
    </location>
    <ligand>
        <name>ATP</name>
        <dbReference type="ChEBI" id="CHEBI:30616"/>
    </ligand>
</feature>
<comment type="catalytic activity">
    <reaction evidence="8">
        <text>L-tyrosyl-[protein] + ATP = O-(5'-adenylyl)-L-tyrosyl-[protein] + diphosphate</text>
        <dbReference type="Rhea" id="RHEA:54288"/>
        <dbReference type="Rhea" id="RHEA-COMP:10136"/>
        <dbReference type="Rhea" id="RHEA-COMP:13846"/>
        <dbReference type="ChEBI" id="CHEBI:30616"/>
        <dbReference type="ChEBI" id="CHEBI:33019"/>
        <dbReference type="ChEBI" id="CHEBI:46858"/>
        <dbReference type="ChEBI" id="CHEBI:83624"/>
        <dbReference type="EC" id="2.7.7.108"/>
    </reaction>
</comment>
<dbReference type="InterPro" id="IPR003846">
    <property type="entry name" value="SelO"/>
</dbReference>
<evidence type="ECO:0000256" key="2">
    <source>
        <dbReference type="ARBA" id="ARBA00022679"/>
    </source>
</evidence>
<keyword evidence="6 8" id="KW-0067">ATP-binding</keyword>
<reference evidence="10" key="1">
    <citation type="submission" date="2016-11" db="EMBL/GenBank/DDBJ databases">
        <authorList>
            <person name="Varghese N."/>
            <person name="Submissions S."/>
        </authorList>
    </citation>
    <scope>NUCLEOTIDE SEQUENCE [LARGE SCALE GENOMIC DNA]</scope>
    <source>
        <strain evidence="10">DSM 16917</strain>
    </source>
</reference>
<dbReference type="PANTHER" id="PTHR32057:SF14">
    <property type="entry name" value="PROTEIN ADENYLYLTRANSFERASE SELO, MITOCHONDRIAL"/>
    <property type="match status" value="1"/>
</dbReference>
<dbReference type="GO" id="GO:0000287">
    <property type="term" value="F:magnesium ion binding"/>
    <property type="evidence" value="ECO:0007669"/>
    <property type="project" value="UniProtKB-UniRule"/>
</dbReference>
<evidence type="ECO:0000313" key="9">
    <source>
        <dbReference type="EMBL" id="SHI02119.1"/>
    </source>
</evidence>
<dbReference type="Pfam" id="PF02696">
    <property type="entry name" value="SelO"/>
    <property type="match status" value="1"/>
</dbReference>
<keyword evidence="3 8" id="KW-0548">Nucleotidyltransferase</keyword>
<evidence type="ECO:0000256" key="4">
    <source>
        <dbReference type="ARBA" id="ARBA00022723"/>
    </source>
</evidence>
<dbReference type="GO" id="GO:0070733">
    <property type="term" value="F:AMPylase activity"/>
    <property type="evidence" value="ECO:0007669"/>
    <property type="project" value="UniProtKB-EC"/>
</dbReference>
<dbReference type="GO" id="GO:0030145">
    <property type="term" value="F:manganese ion binding"/>
    <property type="evidence" value="ECO:0007669"/>
    <property type="project" value="UniProtKB-UniRule"/>
</dbReference>
<dbReference type="EC" id="2.7.7.108" evidence="8"/>
<feature type="binding site" evidence="8">
    <location>
        <position position="100"/>
    </location>
    <ligand>
        <name>ATP</name>
        <dbReference type="ChEBI" id="CHEBI:30616"/>
    </ligand>
</feature>
<dbReference type="HAMAP" id="MF_00692">
    <property type="entry name" value="SelO"/>
    <property type="match status" value="1"/>
</dbReference>
<dbReference type="PANTHER" id="PTHR32057">
    <property type="entry name" value="PROTEIN ADENYLYLTRANSFERASE SELO, MITOCHONDRIAL"/>
    <property type="match status" value="1"/>
</dbReference>
<keyword evidence="5 8" id="KW-0547">Nucleotide-binding</keyword>
<feature type="active site" description="Proton acceptor" evidence="8">
    <location>
        <position position="255"/>
    </location>
</feature>
<evidence type="ECO:0000256" key="7">
    <source>
        <dbReference type="ARBA" id="ARBA00022842"/>
    </source>
</evidence>
<feature type="binding site" evidence="8">
    <location>
        <position position="179"/>
    </location>
    <ligand>
        <name>ATP</name>
        <dbReference type="ChEBI" id="CHEBI:30616"/>
    </ligand>
</feature>
<dbReference type="Proteomes" id="UP000184268">
    <property type="component" value="Unassembled WGS sequence"/>
</dbReference>
<dbReference type="GO" id="GO:0005524">
    <property type="term" value="F:ATP binding"/>
    <property type="evidence" value="ECO:0007669"/>
    <property type="project" value="UniProtKB-UniRule"/>
</dbReference>
<evidence type="ECO:0000256" key="1">
    <source>
        <dbReference type="ARBA" id="ARBA00009747"/>
    </source>
</evidence>
<evidence type="ECO:0000256" key="3">
    <source>
        <dbReference type="ARBA" id="ARBA00022695"/>
    </source>
</evidence>
<keyword evidence="4 8" id="KW-0479">Metal-binding</keyword>
<evidence type="ECO:0000256" key="5">
    <source>
        <dbReference type="ARBA" id="ARBA00022741"/>
    </source>
</evidence>